<dbReference type="Gene3D" id="3.30.280.10">
    <property type="entry name" value="Urease, gamma-like subunit"/>
    <property type="match status" value="1"/>
</dbReference>
<keyword evidence="3 7" id="KW-0533">Nickel</keyword>
<feature type="binding site" evidence="7">
    <location>
        <position position="588"/>
    </location>
    <ligand>
        <name>Ni(2+)</name>
        <dbReference type="ChEBI" id="CHEBI:49786"/>
        <label>2</label>
    </ligand>
</feature>
<evidence type="ECO:0000256" key="4">
    <source>
        <dbReference type="ARBA" id="ARBA00022723"/>
    </source>
</evidence>
<dbReference type="Gene3D" id="3.20.20.140">
    <property type="entry name" value="Metal-dependent hydrolases"/>
    <property type="match status" value="1"/>
</dbReference>
<evidence type="ECO:0000256" key="9">
    <source>
        <dbReference type="PROSITE-ProRule" id="PRU00700"/>
    </source>
</evidence>
<keyword evidence="12" id="KW-1185">Reference proteome</keyword>
<dbReference type="SUPFAM" id="SSF51278">
    <property type="entry name" value="Urease, beta-subunit"/>
    <property type="match status" value="1"/>
</dbReference>
<dbReference type="AlphaFoldDB" id="A0A9W8CNZ9"/>
<keyword evidence="5 9" id="KW-0378">Hydrolase</keyword>
<feature type="active site" description="Proton donor" evidence="8 9">
    <location>
        <position position="636"/>
    </location>
</feature>
<evidence type="ECO:0000259" key="10">
    <source>
        <dbReference type="PROSITE" id="PS51368"/>
    </source>
</evidence>
<dbReference type="Pfam" id="PF00699">
    <property type="entry name" value="Urease_beta"/>
    <property type="match status" value="1"/>
</dbReference>
<dbReference type="Gene3D" id="2.10.150.10">
    <property type="entry name" value="Urease, beta subunit"/>
    <property type="match status" value="1"/>
</dbReference>
<sequence>MMIMKLLPRELDKLTLVQTGLLAQRRLSRGIRLNASESTALLATVLLELMRDGRHSVSDLQAIGQRILGFRHVQASVPQMLPEVQIEGTFRDGTFLVTVHNPVCTIDGDLSLALYGSGLQIGQGPDRARDVVNPHDEDLAEDVRERENARLQRLVEINDDLFPWSDAVAKSFEPESDEATVGHVQPAAGAIEINQGRKRYALRVTNHGDRPVQIGSHYHFAEANARLEMDRGVAYGRRLDIPAGTAVRFEPGDTRVVTLVDIAGARVVHGGNGFAAGSVRREVEALKSIVAEMQRKGALHVEQALEVSQRVPRPRTVDRATYAMTYGPTTGDRVRLGDTCLWAEIEWDATVYGDECKFGGGKTLRDGMGQTAALGRRACLDLVITNAVIIDYTGVYKADIGVRNGVIVGIGKAGNPDVMDGVTPGMYVGAATEAMAGEGKIVTAGALDTHVHFICPQLVDEALASGITTVVGGGTGPNTGTNATTCTPGAYHIRSMLEATDALPINVGLTGKGNCSQHEPLREQVRAGAVGLKIHEDWGATPAVIDACLTVCDEMDVQTTIHTDTLNESGFVEHTLAAIGGRTIHAYHTEGAGGGHAPDILAVCGHESVIPSSTNPTRPYTRNTCDEHLDMLMVCHHLDKRIAEDVAFAESRIRGETIAAEDVMHDLGAIAVMSSDAQAMGRIGEVVARTWRTADKMKRQRGHLAVPAGGEELGVPRASIHDRADNFRIRRYVAKYTVNPAIAHGVSHVVGSVEVGRLADLVLWSPQDFGVRPSVVIKGGSPVRAMIGDANASIPTVQPVISRPMFAALPGAQRATAVAFVSQASVDEEDGAVARTYGLRKRLEPVRKCRGIGKRDLKLNCALPNVTVDPETYEVRLDGVPCTCEPADELPLTQRHLVF</sequence>
<evidence type="ECO:0000256" key="8">
    <source>
        <dbReference type="PIRSR" id="PIRSR611612-52"/>
    </source>
</evidence>
<comment type="caution">
    <text evidence="11">The sequence shown here is derived from an EMBL/GenBank/DDBJ whole genome shotgun (WGS) entry which is preliminary data.</text>
</comment>
<evidence type="ECO:0000256" key="3">
    <source>
        <dbReference type="ARBA" id="ARBA00022596"/>
    </source>
</evidence>
<dbReference type="PROSITE" id="PS51368">
    <property type="entry name" value="UREASE_3"/>
    <property type="match status" value="1"/>
</dbReference>
<dbReference type="InterPro" id="IPR017951">
    <property type="entry name" value="Urease_asu_c"/>
</dbReference>
<dbReference type="InterPro" id="IPR036463">
    <property type="entry name" value="Urease_gamma_sf"/>
</dbReference>
<dbReference type="NCBIfam" id="TIGR01792">
    <property type="entry name" value="urease_alph"/>
    <property type="match status" value="1"/>
</dbReference>
<evidence type="ECO:0000256" key="6">
    <source>
        <dbReference type="PIRSR" id="PIRSR611612-50"/>
    </source>
</evidence>
<feature type="binding site" evidence="7">
    <location>
        <position position="676"/>
    </location>
    <ligand>
        <name>Ni(2+)</name>
        <dbReference type="ChEBI" id="CHEBI:49786"/>
        <label>1</label>
    </ligand>
</feature>
<reference evidence="11" key="1">
    <citation type="submission" date="2022-07" db="EMBL/GenBank/DDBJ databases">
        <title>Phylogenomic reconstructions and comparative analyses of Kickxellomycotina fungi.</title>
        <authorList>
            <person name="Reynolds N.K."/>
            <person name="Stajich J.E."/>
            <person name="Barry K."/>
            <person name="Grigoriev I.V."/>
            <person name="Crous P."/>
            <person name="Smith M.E."/>
        </authorList>
    </citation>
    <scope>NUCLEOTIDE SEQUENCE</scope>
    <source>
        <strain evidence="11">NBRC 32514</strain>
    </source>
</reference>
<dbReference type="GO" id="GO:0016151">
    <property type="term" value="F:nickel cation binding"/>
    <property type="evidence" value="ECO:0007669"/>
    <property type="project" value="InterPro"/>
</dbReference>
<feature type="domain" description="Urease" evidence="10">
    <location>
        <begin position="445"/>
        <end position="899"/>
    </location>
</feature>
<dbReference type="CDD" id="cd00390">
    <property type="entry name" value="Urease_gamma"/>
    <property type="match status" value="1"/>
</dbReference>
<feature type="binding site" evidence="7">
    <location>
        <position position="452"/>
    </location>
    <ligand>
        <name>Ni(2+)</name>
        <dbReference type="ChEBI" id="CHEBI:49786"/>
        <label>1</label>
    </ligand>
</feature>
<dbReference type="Proteomes" id="UP001149813">
    <property type="component" value="Unassembled WGS sequence"/>
</dbReference>
<dbReference type="NCBIfam" id="NF009671">
    <property type="entry name" value="PRK13192.1"/>
    <property type="match status" value="1"/>
</dbReference>
<accession>A0A9W8CNZ9</accession>
<dbReference type="PANTHER" id="PTHR33569:SF1">
    <property type="entry name" value="UREASE"/>
    <property type="match status" value="1"/>
</dbReference>
<dbReference type="InterPro" id="IPR032466">
    <property type="entry name" value="Metal_Hydrolase"/>
</dbReference>
<evidence type="ECO:0000256" key="1">
    <source>
        <dbReference type="ARBA" id="ARBA00004897"/>
    </source>
</evidence>
<comment type="cofactor">
    <cofactor evidence="7">
        <name>Ni cation</name>
        <dbReference type="ChEBI" id="CHEBI:25516"/>
    </cofactor>
    <text evidence="7">Binds 2 nickel ions per subunit.</text>
</comment>
<dbReference type="InterPro" id="IPR036461">
    <property type="entry name" value="Urease_betasu_sf"/>
</dbReference>
<dbReference type="PRINTS" id="PR01752">
    <property type="entry name" value="UREASE"/>
</dbReference>
<dbReference type="InterPro" id="IPR002026">
    <property type="entry name" value="Urease_gamma/gamma-beta_su"/>
</dbReference>
<dbReference type="EC" id="3.5.1.5" evidence="2"/>
<dbReference type="PROSITE" id="PS00145">
    <property type="entry name" value="UREASE_2"/>
    <property type="match status" value="1"/>
</dbReference>
<dbReference type="InterPro" id="IPR017950">
    <property type="entry name" value="Urease_AS"/>
</dbReference>
<feature type="modified residue" description="N6-carboxylysine" evidence="6">
    <location>
        <position position="533"/>
    </location>
</feature>
<evidence type="ECO:0000256" key="7">
    <source>
        <dbReference type="PIRSR" id="PIRSR611612-51"/>
    </source>
</evidence>
<dbReference type="EMBL" id="JANBOJ010000299">
    <property type="protein sequence ID" value="KAJ1720084.1"/>
    <property type="molecule type" value="Genomic_DNA"/>
</dbReference>
<dbReference type="OrthoDB" id="1708534at2759"/>
<dbReference type="GO" id="GO:0009039">
    <property type="term" value="F:urease activity"/>
    <property type="evidence" value="ECO:0007669"/>
    <property type="project" value="UniProtKB-EC"/>
</dbReference>
<dbReference type="InterPro" id="IPR005848">
    <property type="entry name" value="Urease_asu"/>
</dbReference>
<dbReference type="InterPro" id="IPR050069">
    <property type="entry name" value="Urease_subunit"/>
</dbReference>
<feature type="binding site" evidence="9">
    <location>
        <position position="535"/>
    </location>
    <ligand>
        <name>substrate</name>
    </ligand>
</feature>
<dbReference type="InterPro" id="IPR006680">
    <property type="entry name" value="Amidohydro-rel"/>
</dbReference>
<dbReference type="CDD" id="cd00407">
    <property type="entry name" value="Urease_beta"/>
    <property type="match status" value="1"/>
</dbReference>
<dbReference type="GO" id="GO:0043419">
    <property type="term" value="P:urea catabolic process"/>
    <property type="evidence" value="ECO:0007669"/>
    <property type="project" value="InterPro"/>
</dbReference>
<protein>
    <recommendedName>
        <fullName evidence="2">urease</fullName>
        <ecNumber evidence="2">3.5.1.5</ecNumber>
    </recommendedName>
</protein>
<dbReference type="SUPFAM" id="SSF51338">
    <property type="entry name" value="Composite domain of metallo-dependent hydrolases"/>
    <property type="match status" value="2"/>
</dbReference>
<feature type="binding site" evidence="7">
    <location>
        <position position="562"/>
    </location>
    <ligand>
        <name>Ni(2+)</name>
        <dbReference type="ChEBI" id="CHEBI:49786"/>
        <label>2</label>
    </ligand>
</feature>
<dbReference type="InterPro" id="IPR029754">
    <property type="entry name" value="Urease_Ni-bd"/>
</dbReference>
<dbReference type="PROSITE" id="PS01120">
    <property type="entry name" value="UREASE_1"/>
    <property type="match status" value="1"/>
</dbReference>
<keyword evidence="4 7" id="KW-0479">Metal-binding</keyword>
<proteinExistence type="inferred from homology"/>
<dbReference type="InterPro" id="IPR011612">
    <property type="entry name" value="Urease_alpha_N_dom"/>
</dbReference>
<dbReference type="SUPFAM" id="SSF54111">
    <property type="entry name" value="Urease, gamma-subunit"/>
    <property type="match status" value="1"/>
</dbReference>
<dbReference type="InterPro" id="IPR011059">
    <property type="entry name" value="Metal-dep_hydrolase_composite"/>
</dbReference>
<dbReference type="Pfam" id="PF01979">
    <property type="entry name" value="Amidohydro_1"/>
    <property type="match status" value="1"/>
</dbReference>
<dbReference type="Gene3D" id="2.30.40.10">
    <property type="entry name" value="Urease, subunit C, domain 1"/>
    <property type="match status" value="1"/>
</dbReference>
<feature type="binding site" description="via carbamate group" evidence="7">
    <location>
        <position position="533"/>
    </location>
    <ligand>
        <name>Ni(2+)</name>
        <dbReference type="ChEBI" id="CHEBI:49786"/>
        <label>1</label>
    </ligand>
</feature>
<dbReference type="Pfam" id="PF00449">
    <property type="entry name" value="Urease_alpha"/>
    <property type="match status" value="1"/>
</dbReference>
<gene>
    <name evidence="11" type="primary">URE1</name>
    <name evidence="11" type="ORF">LPJ53_005241</name>
</gene>
<evidence type="ECO:0000313" key="11">
    <source>
        <dbReference type="EMBL" id="KAJ1720084.1"/>
    </source>
</evidence>
<name>A0A9W8CNZ9_9FUNG</name>
<feature type="binding site" evidence="7">
    <location>
        <position position="450"/>
    </location>
    <ligand>
        <name>Ni(2+)</name>
        <dbReference type="ChEBI" id="CHEBI:49786"/>
        <label>1</label>
    </ligand>
</feature>
<comment type="PTM">
    <text evidence="6">Carbamylation allows a single lysine to coordinate two nickel ions.</text>
</comment>
<evidence type="ECO:0000256" key="2">
    <source>
        <dbReference type="ARBA" id="ARBA00012934"/>
    </source>
</evidence>
<dbReference type="Pfam" id="PF00547">
    <property type="entry name" value="Urease_gamma"/>
    <property type="match status" value="1"/>
</dbReference>
<dbReference type="InterPro" id="IPR002019">
    <property type="entry name" value="Urease_beta-like"/>
</dbReference>
<evidence type="ECO:0000256" key="5">
    <source>
        <dbReference type="ARBA" id="ARBA00022801"/>
    </source>
</evidence>
<dbReference type="HAMAP" id="MF_01953">
    <property type="entry name" value="Urease_alpha"/>
    <property type="match status" value="1"/>
</dbReference>
<feature type="binding site" description="via carbamate group" evidence="7">
    <location>
        <position position="533"/>
    </location>
    <ligand>
        <name>Ni(2+)</name>
        <dbReference type="ChEBI" id="CHEBI:49786"/>
        <label>2</label>
    </ligand>
</feature>
<dbReference type="NCBIfam" id="NF009686">
    <property type="entry name" value="PRK13207.1"/>
    <property type="match status" value="1"/>
</dbReference>
<dbReference type="NCBIfam" id="TIGR00193">
    <property type="entry name" value="urease_gam"/>
    <property type="match status" value="1"/>
</dbReference>
<evidence type="ECO:0000313" key="12">
    <source>
        <dbReference type="Proteomes" id="UP001149813"/>
    </source>
</evidence>
<dbReference type="GO" id="GO:0035550">
    <property type="term" value="C:urease complex"/>
    <property type="evidence" value="ECO:0007669"/>
    <property type="project" value="InterPro"/>
</dbReference>
<dbReference type="NCBIfam" id="TIGR00192">
    <property type="entry name" value="urease_beta"/>
    <property type="match status" value="1"/>
</dbReference>
<dbReference type="CDD" id="cd00375">
    <property type="entry name" value="Urease_alpha"/>
    <property type="match status" value="1"/>
</dbReference>
<dbReference type="PANTHER" id="PTHR33569">
    <property type="entry name" value="UREASE"/>
    <property type="match status" value="1"/>
</dbReference>
<comment type="pathway">
    <text evidence="1">Nitrogen metabolism; urea degradation; CO(2) and NH(3) from urea (urease route): step 1/1.</text>
</comment>
<organism evidence="11 12">
    <name type="scientific">Coemansia erecta</name>
    <dbReference type="NCBI Taxonomy" id="147472"/>
    <lineage>
        <taxon>Eukaryota</taxon>
        <taxon>Fungi</taxon>
        <taxon>Fungi incertae sedis</taxon>
        <taxon>Zoopagomycota</taxon>
        <taxon>Kickxellomycotina</taxon>
        <taxon>Kickxellomycetes</taxon>
        <taxon>Kickxellales</taxon>
        <taxon>Kickxellaceae</taxon>
        <taxon>Coemansia</taxon>
    </lineage>
</organism>
<dbReference type="SUPFAM" id="SSF51556">
    <property type="entry name" value="Metallo-dependent hydrolases"/>
    <property type="match status" value="1"/>
</dbReference>